<evidence type="ECO:0000313" key="2">
    <source>
        <dbReference type="EMBL" id="GMH21145.1"/>
    </source>
</evidence>
<reference evidence="2" key="1">
    <citation type="submission" date="2023-05" db="EMBL/GenBank/DDBJ databases">
        <title>Nepenthes gracilis genome sequencing.</title>
        <authorList>
            <person name="Fukushima K."/>
        </authorList>
    </citation>
    <scope>NUCLEOTIDE SEQUENCE</scope>
    <source>
        <strain evidence="2">SING2019-196</strain>
    </source>
</reference>
<evidence type="ECO:0000256" key="1">
    <source>
        <dbReference type="SAM" id="MobiDB-lite"/>
    </source>
</evidence>
<name>A0AAD3T1M4_NEPGR</name>
<proteinExistence type="predicted"/>
<dbReference type="AlphaFoldDB" id="A0AAD3T1M4"/>
<comment type="caution">
    <text evidence="2">The sequence shown here is derived from an EMBL/GenBank/DDBJ whole genome shotgun (WGS) entry which is preliminary data.</text>
</comment>
<feature type="region of interest" description="Disordered" evidence="1">
    <location>
        <begin position="66"/>
        <end position="89"/>
    </location>
</feature>
<gene>
    <name evidence="2" type="ORF">Nepgr_022987</name>
</gene>
<protein>
    <submittedName>
        <fullName evidence="2">Uncharacterized protein</fullName>
    </submittedName>
</protein>
<sequence>MGKLKHASKRCILHLQQGCNCIQFILSLPTAAIHPASYFRGSKNGRATNSFSTNLFQLQNGAAEYSKQEGASANQEQRPPSTTGSAHIKSNMNTCISSCSSQQRNSLTTNPGTA</sequence>
<accession>A0AAD3T1M4</accession>
<dbReference type="Proteomes" id="UP001279734">
    <property type="component" value="Unassembled WGS sequence"/>
</dbReference>
<feature type="compositionally biased region" description="Polar residues" evidence="1">
    <location>
        <begin position="69"/>
        <end position="89"/>
    </location>
</feature>
<organism evidence="2 3">
    <name type="scientific">Nepenthes gracilis</name>
    <name type="common">Slender pitcher plant</name>
    <dbReference type="NCBI Taxonomy" id="150966"/>
    <lineage>
        <taxon>Eukaryota</taxon>
        <taxon>Viridiplantae</taxon>
        <taxon>Streptophyta</taxon>
        <taxon>Embryophyta</taxon>
        <taxon>Tracheophyta</taxon>
        <taxon>Spermatophyta</taxon>
        <taxon>Magnoliopsida</taxon>
        <taxon>eudicotyledons</taxon>
        <taxon>Gunneridae</taxon>
        <taxon>Pentapetalae</taxon>
        <taxon>Caryophyllales</taxon>
        <taxon>Nepenthaceae</taxon>
        <taxon>Nepenthes</taxon>
    </lineage>
</organism>
<keyword evidence="3" id="KW-1185">Reference proteome</keyword>
<evidence type="ECO:0000313" key="3">
    <source>
        <dbReference type="Proteomes" id="UP001279734"/>
    </source>
</evidence>
<dbReference type="EMBL" id="BSYO01000022">
    <property type="protein sequence ID" value="GMH21145.1"/>
    <property type="molecule type" value="Genomic_DNA"/>
</dbReference>